<name>A0A1E7RAN0_9GAMM</name>
<dbReference type="STRING" id="1262585.BJI46_12135"/>
<evidence type="ECO:0000256" key="9">
    <source>
        <dbReference type="ARBA" id="ARBA00023136"/>
    </source>
</evidence>
<dbReference type="GO" id="GO:0015031">
    <property type="term" value="P:protein transport"/>
    <property type="evidence" value="ECO:0007669"/>
    <property type="project" value="UniProtKB-KW"/>
</dbReference>
<dbReference type="GO" id="GO:0055085">
    <property type="term" value="P:transmembrane transport"/>
    <property type="evidence" value="ECO:0007669"/>
    <property type="project" value="InterPro"/>
</dbReference>
<feature type="compositionally biased region" description="Low complexity" evidence="10">
    <location>
        <begin position="122"/>
        <end position="149"/>
    </location>
</feature>
<gene>
    <name evidence="13" type="ORF">BJI46_12135</name>
</gene>
<evidence type="ECO:0000256" key="5">
    <source>
        <dbReference type="ARBA" id="ARBA00022519"/>
    </source>
</evidence>
<feature type="region of interest" description="Disordered" evidence="10">
    <location>
        <begin position="107"/>
        <end position="180"/>
    </location>
</feature>
<dbReference type="EMBL" id="MKKK01000020">
    <property type="protein sequence ID" value="OEY96388.1"/>
    <property type="molecule type" value="Genomic_DNA"/>
</dbReference>
<evidence type="ECO:0000256" key="11">
    <source>
        <dbReference type="SAM" id="Phobius"/>
    </source>
</evidence>
<evidence type="ECO:0000256" key="2">
    <source>
        <dbReference type="ARBA" id="ARBA00006555"/>
    </source>
</evidence>
<evidence type="ECO:0000256" key="8">
    <source>
        <dbReference type="ARBA" id="ARBA00022989"/>
    </source>
</evidence>
<comment type="subcellular location">
    <subcellularLocation>
        <location evidence="1">Cell inner membrane</location>
        <topology evidence="1">Single-pass membrane protein</topology>
        <orientation evidence="1">Periplasmic side</orientation>
    </subcellularLocation>
</comment>
<keyword evidence="6 11" id="KW-0812">Transmembrane</keyword>
<dbReference type="SUPFAM" id="SSF74653">
    <property type="entry name" value="TolA/TonB C-terminal domain"/>
    <property type="match status" value="1"/>
</dbReference>
<dbReference type="PANTHER" id="PTHR33446">
    <property type="entry name" value="PROTEIN TONB-RELATED"/>
    <property type="match status" value="1"/>
</dbReference>
<dbReference type="NCBIfam" id="TIGR01352">
    <property type="entry name" value="tonB_Cterm"/>
    <property type="match status" value="1"/>
</dbReference>
<keyword evidence="7" id="KW-0653">Protein transport</keyword>
<reference evidence="13 14" key="1">
    <citation type="submission" date="2016-09" db="EMBL/GenBank/DDBJ databases">
        <authorList>
            <person name="Capua I."/>
            <person name="De Benedictis P."/>
            <person name="Joannis T."/>
            <person name="Lombin L.H."/>
            <person name="Cattoli G."/>
        </authorList>
    </citation>
    <scope>NUCLEOTIDE SEQUENCE [LARGE SCALE GENOMIC DNA]</scope>
    <source>
        <strain evidence="13 14">ANC 4671</strain>
    </source>
</reference>
<accession>A0A1E7RAN0</accession>
<dbReference type="Proteomes" id="UP000185895">
    <property type="component" value="Unassembled WGS sequence"/>
</dbReference>
<dbReference type="AlphaFoldDB" id="A0A1E7RAN0"/>
<evidence type="ECO:0000256" key="3">
    <source>
        <dbReference type="ARBA" id="ARBA00022448"/>
    </source>
</evidence>
<evidence type="ECO:0000259" key="12">
    <source>
        <dbReference type="PROSITE" id="PS52015"/>
    </source>
</evidence>
<keyword evidence="4" id="KW-1003">Cell membrane</keyword>
<sequence length="273" mass="29475">MSNLVLSNVLYTSAIKRKFIIVFAVMISHVFILWLLMNVSESYRLDSPPVTKAIQVKFVSLSKSSQTIEQDSSAATVTAQPTVNTTTPQPIIKKPAQQPILSSTDATKKIQQTPPKAQIKAVATPQQVTQPSTTTTNATPAATGTGNAVQGTSKQNGGSEQGTAQHNTPTTSSNTVAEPTRLNASQVTVLSIGQINYNDKALQNQNRLLILTLQIDSKGKPTQIRIKQSSGLDYLDQLVIKAAQKARFKPHIVNGQAVAVIVDYPFQLNLSQR</sequence>
<evidence type="ECO:0000256" key="7">
    <source>
        <dbReference type="ARBA" id="ARBA00022927"/>
    </source>
</evidence>
<keyword evidence="3" id="KW-0813">Transport</keyword>
<feature type="transmembrane region" description="Helical" evidence="11">
    <location>
        <begin position="20"/>
        <end position="37"/>
    </location>
</feature>
<dbReference type="RefSeq" id="WP_070069726.1">
    <property type="nucleotide sequence ID" value="NZ_MKKK01000020.1"/>
</dbReference>
<keyword evidence="8 11" id="KW-1133">Transmembrane helix</keyword>
<dbReference type="GO" id="GO:0031992">
    <property type="term" value="F:energy transducer activity"/>
    <property type="evidence" value="ECO:0007669"/>
    <property type="project" value="TreeGrafter"/>
</dbReference>
<proteinExistence type="inferred from homology"/>
<keyword evidence="5" id="KW-0997">Cell inner membrane</keyword>
<evidence type="ECO:0000313" key="14">
    <source>
        <dbReference type="Proteomes" id="UP000185895"/>
    </source>
</evidence>
<keyword evidence="9 11" id="KW-0472">Membrane</keyword>
<keyword evidence="14" id="KW-1185">Reference proteome</keyword>
<dbReference type="GO" id="GO:0098797">
    <property type="term" value="C:plasma membrane protein complex"/>
    <property type="evidence" value="ECO:0007669"/>
    <property type="project" value="TreeGrafter"/>
</dbReference>
<evidence type="ECO:0000313" key="13">
    <source>
        <dbReference type="EMBL" id="OEY96388.1"/>
    </source>
</evidence>
<dbReference type="PROSITE" id="PS52015">
    <property type="entry name" value="TONB_CTD"/>
    <property type="match status" value="1"/>
</dbReference>
<dbReference type="InterPro" id="IPR006260">
    <property type="entry name" value="TonB/TolA_C"/>
</dbReference>
<comment type="similarity">
    <text evidence="2">Belongs to the TonB family.</text>
</comment>
<dbReference type="Gene3D" id="3.30.1150.10">
    <property type="match status" value="1"/>
</dbReference>
<dbReference type="InterPro" id="IPR051045">
    <property type="entry name" value="TonB-dependent_transducer"/>
</dbReference>
<dbReference type="InterPro" id="IPR037682">
    <property type="entry name" value="TonB_C"/>
</dbReference>
<dbReference type="Pfam" id="PF03544">
    <property type="entry name" value="TonB_C"/>
    <property type="match status" value="1"/>
</dbReference>
<evidence type="ECO:0000256" key="1">
    <source>
        <dbReference type="ARBA" id="ARBA00004383"/>
    </source>
</evidence>
<organism evidence="13 14">
    <name type="scientific">Acinetobacter qingfengensis</name>
    <dbReference type="NCBI Taxonomy" id="1262585"/>
    <lineage>
        <taxon>Bacteria</taxon>
        <taxon>Pseudomonadati</taxon>
        <taxon>Pseudomonadota</taxon>
        <taxon>Gammaproteobacteria</taxon>
        <taxon>Moraxellales</taxon>
        <taxon>Moraxellaceae</taxon>
        <taxon>Acinetobacter</taxon>
    </lineage>
</organism>
<evidence type="ECO:0000256" key="6">
    <source>
        <dbReference type="ARBA" id="ARBA00022692"/>
    </source>
</evidence>
<protein>
    <recommendedName>
        <fullName evidence="12">TonB C-terminal domain-containing protein</fullName>
    </recommendedName>
</protein>
<evidence type="ECO:0000256" key="4">
    <source>
        <dbReference type="ARBA" id="ARBA00022475"/>
    </source>
</evidence>
<evidence type="ECO:0000256" key="10">
    <source>
        <dbReference type="SAM" id="MobiDB-lite"/>
    </source>
</evidence>
<feature type="compositionally biased region" description="Polar residues" evidence="10">
    <location>
        <begin position="150"/>
        <end position="180"/>
    </location>
</feature>
<feature type="domain" description="TonB C-terminal" evidence="12">
    <location>
        <begin position="181"/>
        <end position="273"/>
    </location>
</feature>
<comment type="caution">
    <text evidence="13">The sequence shown here is derived from an EMBL/GenBank/DDBJ whole genome shotgun (WGS) entry which is preliminary data.</text>
</comment>
<dbReference type="PANTHER" id="PTHR33446:SF2">
    <property type="entry name" value="PROTEIN TONB"/>
    <property type="match status" value="1"/>
</dbReference>